<dbReference type="RefSeq" id="WP_021003454.1">
    <property type="nucleotide sequence ID" value="NZ_JZWI01000035.1"/>
</dbReference>
<evidence type="ECO:0000313" key="2">
    <source>
        <dbReference type="EMBL" id="KLN53387.1"/>
    </source>
</evidence>
<dbReference type="EMBL" id="JZWI01000035">
    <property type="protein sequence ID" value="KLN53387.1"/>
    <property type="molecule type" value="Genomic_DNA"/>
</dbReference>
<comment type="caution">
    <text evidence="2">The sequence shown here is derived from an EMBL/GenBank/DDBJ whole genome shotgun (WGS) entry which is preliminary data.</text>
</comment>
<dbReference type="InterPro" id="IPR036388">
    <property type="entry name" value="WH-like_DNA-bd_sf"/>
</dbReference>
<reference evidence="2 3" key="1">
    <citation type="submission" date="2015-03" db="EMBL/GenBank/DDBJ databases">
        <title>Genome sequence of Variovorax paradoxus TBEA6.</title>
        <authorList>
            <person name="Poehlein A."/>
            <person name="Schuldes J."/>
            <person name="Wuebbeler J.H."/>
            <person name="Hiessl S."/>
            <person name="Steinbuechel A."/>
            <person name="Daniel R."/>
        </authorList>
    </citation>
    <scope>NUCLEOTIDE SEQUENCE [LARGE SCALE GENOMIC DNA]</scope>
    <source>
        <strain evidence="2 3">TBEA6</strain>
    </source>
</reference>
<dbReference type="PATRIC" id="fig|34073.19.peg.5684"/>
<gene>
    <name evidence="2" type="ORF">VPARA_55530</name>
</gene>
<dbReference type="InterPro" id="IPR009057">
    <property type="entry name" value="Homeodomain-like_sf"/>
</dbReference>
<evidence type="ECO:0000313" key="3">
    <source>
        <dbReference type="Proteomes" id="UP000035170"/>
    </source>
</evidence>
<dbReference type="Gene3D" id="1.10.10.10">
    <property type="entry name" value="Winged helix-like DNA-binding domain superfamily/Winged helix DNA-binding domain"/>
    <property type="match status" value="1"/>
</dbReference>
<dbReference type="Proteomes" id="UP000035170">
    <property type="component" value="Unassembled WGS sequence"/>
</dbReference>
<evidence type="ECO:0000256" key="1">
    <source>
        <dbReference type="SAM" id="MobiDB-lite"/>
    </source>
</evidence>
<dbReference type="SUPFAM" id="SSF46689">
    <property type="entry name" value="Homeodomain-like"/>
    <property type="match status" value="1"/>
</dbReference>
<protein>
    <submittedName>
        <fullName evidence="2">Transposase</fullName>
    </submittedName>
</protein>
<dbReference type="AlphaFoldDB" id="A0A0H2LY29"/>
<accession>A0A0H2LY29</accession>
<sequence>MNAKFDARSLDHRLLQTLRQRAVAAVNEGCSVAQVALVYGLNRRTVFRWVADYRRDGPQALLAKPIPGRPKRRDANAVSEPMQPARSE</sequence>
<dbReference type="Pfam" id="PF13551">
    <property type="entry name" value="HTH_29"/>
    <property type="match status" value="1"/>
</dbReference>
<proteinExistence type="predicted"/>
<organism evidence="2 3">
    <name type="scientific">Variovorax paradoxus</name>
    <dbReference type="NCBI Taxonomy" id="34073"/>
    <lineage>
        <taxon>Bacteria</taxon>
        <taxon>Pseudomonadati</taxon>
        <taxon>Pseudomonadota</taxon>
        <taxon>Betaproteobacteria</taxon>
        <taxon>Burkholderiales</taxon>
        <taxon>Comamonadaceae</taxon>
        <taxon>Variovorax</taxon>
    </lineage>
</organism>
<name>A0A0H2LY29_VARPD</name>
<keyword evidence="3" id="KW-1185">Reference proteome</keyword>
<feature type="region of interest" description="Disordered" evidence="1">
    <location>
        <begin position="60"/>
        <end position="88"/>
    </location>
</feature>